<evidence type="ECO:0000256" key="3">
    <source>
        <dbReference type="ARBA" id="ARBA00022989"/>
    </source>
</evidence>
<organism evidence="8 9">
    <name type="scientific">Wenjunlia vitaminophila</name>
    <name type="common">Streptomyces vitaminophilus</name>
    <dbReference type="NCBI Taxonomy" id="76728"/>
    <lineage>
        <taxon>Bacteria</taxon>
        <taxon>Bacillati</taxon>
        <taxon>Actinomycetota</taxon>
        <taxon>Actinomycetes</taxon>
        <taxon>Kitasatosporales</taxon>
        <taxon>Streptomycetaceae</taxon>
        <taxon>Wenjunlia</taxon>
    </lineage>
</organism>
<dbReference type="GO" id="GO:0022857">
    <property type="term" value="F:transmembrane transporter activity"/>
    <property type="evidence" value="ECO:0007669"/>
    <property type="project" value="InterPro"/>
</dbReference>
<dbReference type="InterPro" id="IPR020846">
    <property type="entry name" value="MFS_dom"/>
</dbReference>
<feature type="transmembrane region" description="Helical" evidence="6">
    <location>
        <begin position="57"/>
        <end position="77"/>
    </location>
</feature>
<feature type="transmembrane region" description="Helical" evidence="6">
    <location>
        <begin position="241"/>
        <end position="264"/>
    </location>
</feature>
<keyword evidence="4 6" id="KW-0472">Membrane</keyword>
<keyword evidence="5" id="KW-0046">Antibiotic resistance</keyword>
<dbReference type="OrthoDB" id="783189at2"/>
<dbReference type="SUPFAM" id="SSF103473">
    <property type="entry name" value="MFS general substrate transporter"/>
    <property type="match status" value="2"/>
</dbReference>
<feature type="transmembrane region" description="Helical" evidence="6">
    <location>
        <begin position="452"/>
        <end position="472"/>
    </location>
</feature>
<reference evidence="8 9" key="1">
    <citation type="submission" date="2015-10" db="EMBL/GenBank/DDBJ databases">
        <title>Draft genome sequence of pyrrolomycin-producing Streptomyces vitaminophilus.</title>
        <authorList>
            <person name="Graham D.E."/>
            <person name="Mahan K.M."/>
            <person name="Klingeman D.M."/>
            <person name="Hettich R.L."/>
            <person name="Parry R.J."/>
        </authorList>
    </citation>
    <scope>NUCLEOTIDE SEQUENCE [LARGE SCALE GENOMIC DNA]</scope>
    <source>
        <strain evidence="8 9">ATCC 31673</strain>
    </source>
</reference>
<evidence type="ECO:0000256" key="5">
    <source>
        <dbReference type="ARBA" id="ARBA00023251"/>
    </source>
</evidence>
<evidence type="ECO:0000256" key="4">
    <source>
        <dbReference type="ARBA" id="ARBA00023136"/>
    </source>
</evidence>
<dbReference type="InterPro" id="IPR011701">
    <property type="entry name" value="MFS"/>
</dbReference>
<evidence type="ECO:0000259" key="7">
    <source>
        <dbReference type="PROSITE" id="PS50850"/>
    </source>
</evidence>
<keyword evidence="2 6" id="KW-0812">Transmembrane</keyword>
<evidence type="ECO:0000256" key="1">
    <source>
        <dbReference type="ARBA" id="ARBA00004651"/>
    </source>
</evidence>
<evidence type="ECO:0000313" key="8">
    <source>
        <dbReference type="EMBL" id="KRV48202.1"/>
    </source>
</evidence>
<dbReference type="GO" id="GO:0046677">
    <property type="term" value="P:response to antibiotic"/>
    <property type="evidence" value="ECO:0007669"/>
    <property type="project" value="UniProtKB-KW"/>
</dbReference>
<dbReference type="EMBL" id="LLZU01000028">
    <property type="protein sequence ID" value="KRV48202.1"/>
    <property type="molecule type" value="Genomic_DNA"/>
</dbReference>
<evidence type="ECO:0000313" key="9">
    <source>
        <dbReference type="Proteomes" id="UP000050867"/>
    </source>
</evidence>
<name>A0A0T6LQ17_WENVI</name>
<dbReference type="Pfam" id="PF07690">
    <property type="entry name" value="MFS_1"/>
    <property type="match status" value="1"/>
</dbReference>
<feature type="transmembrane region" description="Helical" evidence="6">
    <location>
        <begin position="344"/>
        <end position="370"/>
    </location>
</feature>
<feature type="transmembrane region" description="Helical" evidence="6">
    <location>
        <begin position="285"/>
        <end position="307"/>
    </location>
</feature>
<dbReference type="PANTHER" id="PTHR42718">
    <property type="entry name" value="MAJOR FACILITATOR SUPERFAMILY MULTIDRUG TRANSPORTER MFSC"/>
    <property type="match status" value="1"/>
</dbReference>
<dbReference type="Gene3D" id="1.20.1720.10">
    <property type="entry name" value="Multidrug resistance protein D"/>
    <property type="match status" value="1"/>
</dbReference>
<dbReference type="CDD" id="cd17321">
    <property type="entry name" value="MFS_MMR_MDR_like"/>
    <property type="match status" value="1"/>
</dbReference>
<dbReference type="Proteomes" id="UP000050867">
    <property type="component" value="Unassembled WGS sequence"/>
</dbReference>
<dbReference type="STRING" id="76728.AQ490_26370"/>
<dbReference type="PROSITE" id="PS50850">
    <property type="entry name" value="MFS"/>
    <property type="match status" value="1"/>
</dbReference>
<dbReference type="eggNOG" id="COG0477">
    <property type="taxonomic scope" value="Bacteria"/>
</dbReference>
<dbReference type="InterPro" id="IPR036259">
    <property type="entry name" value="MFS_trans_sf"/>
</dbReference>
<accession>A0A0T6LQ17</accession>
<feature type="transmembrane region" description="Helical" evidence="6">
    <location>
        <begin position="423"/>
        <end position="440"/>
    </location>
</feature>
<dbReference type="GO" id="GO:0005886">
    <property type="term" value="C:plasma membrane"/>
    <property type="evidence" value="ECO:0007669"/>
    <property type="project" value="UniProtKB-SubCell"/>
</dbReference>
<feature type="domain" description="Major facilitator superfamily (MFS) profile" evidence="7">
    <location>
        <begin position="23"/>
        <end position="475"/>
    </location>
</feature>
<evidence type="ECO:0000256" key="6">
    <source>
        <dbReference type="SAM" id="Phobius"/>
    </source>
</evidence>
<feature type="transmembrane region" description="Helical" evidence="6">
    <location>
        <begin position="319"/>
        <end position="337"/>
    </location>
</feature>
<sequence length="483" mass="49766">MTDALSPPETKEEPLSAARVGPVLAVLLSATFITQFDFFVVNVAAPSLETDLGASSSALELIVGGYAFAYAGGMITGGRLGDMYGHRRLFVIGVLGFAFASLLCGVTANPEQLVAARLAQGLTGALMAPQVLAVVTADFPDALKPKAMAGYGVAAGLGSIAGQVLGGAMIEADLAGLGWRLIFLVNVPYCLLVALLAPGILPSPRSRHRTTLDPVGAVGVATALALLLVPLTMGHSQGWPAWTWISMACAVPVGAAVMYGELLLNRRDASPVLDLGLFRSPSFRAGIIASVAFMLYFGSFMFTLTLLLQSGLGLDAFEAGLVFSPMGVTFMLTSVIGGRLTDRFGVIALVVSSAVTAAGLLMLAAPLYSIGDDTSVAWVVICLCLIGAGNGVVLPALFGAALMRVQPRKAGIASGILTTTQQFASSAGVAVIGAVFFAVAGDAPNGDDYSDAMARATAISVLLVIAVMWMTWTFKRLADEPKG</sequence>
<feature type="transmembrane region" description="Helical" evidence="6">
    <location>
        <begin position="149"/>
        <end position="170"/>
    </location>
</feature>
<protein>
    <submittedName>
        <fullName evidence="8">MFS transporter</fullName>
    </submittedName>
</protein>
<gene>
    <name evidence="8" type="ORF">AQ490_26370</name>
</gene>
<keyword evidence="9" id="KW-1185">Reference proteome</keyword>
<comment type="caution">
    <text evidence="8">The sequence shown here is derived from an EMBL/GenBank/DDBJ whole genome shotgun (WGS) entry which is preliminary data.</text>
</comment>
<dbReference type="PANTHER" id="PTHR42718:SF39">
    <property type="entry name" value="ACTINORHODIN TRANSPORTER-RELATED"/>
    <property type="match status" value="1"/>
</dbReference>
<feature type="transmembrane region" description="Helical" evidence="6">
    <location>
        <begin position="20"/>
        <end position="45"/>
    </location>
</feature>
<proteinExistence type="predicted"/>
<evidence type="ECO:0000256" key="2">
    <source>
        <dbReference type="ARBA" id="ARBA00022692"/>
    </source>
</evidence>
<feature type="transmembrane region" description="Helical" evidence="6">
    <location>
        <begin position="114"/>
        <end position="137"/>
    </location>
</feature>
<feature type="transmembrane region" description="Helical" evidence="6">
    <location>
        <begin position="89"/>
        <end position="108"/>
    </location>
</feature>
<dbReference type="AlphaFoldDB" id="A0A0T6LQ17"/>
<comment type="subcellular location">
    <subcellularLocation>
        <location evidence="1">Cell membrane</location>
        <topology evidence="1">Multi-pass membrane protein</topology>
    </subcellularLocation>
</comment>
<dbReference type="Gene3D" id="1.20.1250.20">
    <property type="entry name" value="MFS general substrate transporter like domains"/>
    <property type="match status" value="1"/>
</dbReference>
<feature type="transmembrane region" description="Helical" evidence="6">
    <location>
        <begin position="376"/>
        <end position="402"/>
    </location>
</feature>
<feature type="transmembrane region" description="Helical" evidence="6">
    <location>
        <begin position="182"/>
        <end position="203"/>
    </location>
</feature>
<feature type="transmembrane region" description="Helical" evidence="6">
    <location>
        <begin position="215"/>
        <end position="235"/>
    </location>
</feature>
<keyword evidence="3 6" id="KW-1133">Transmembrane helix</keyword>